<name>A0A955L417_9BACT</name>
<protein>
    <recommendedName>
        <fullName evidence="4 5">Large ribosomal subunit protein uL29</fullName>
    </recommendedName>
</protein>
<comment type="caution">
    <text evidence="6">The sequence shown here is derived from an EMBL/GenBank/DDBJ whole genome shotgun (WGS) entry which is preliminary data.</text>
</comment>
<dbReference type="GO" id="GO:0006412">
    <property type="term" value="P:translation"/>
    <property type="evidence" value="ECO:0007669"/>
    <property type="project" value="UniProtKB-UniRule"/>
</dbReference>
<dbReference type="Pfam" id="PF00831">
    <property type="entry name" value="Ribosomal_L29"/>
    <property type="match status" value="1"/>
</dbReference>
<reference evidence="6" key="1">
    <citation type="submission" date="2020-04" db="EMBL/GenBank/DDBJ databases">
        <authorList>
            <person name="Zhang T."/>
        </authorList>
    </citation>
    <scope>NUCLEOTIDE SEQUENCE</scope>
    <source>
        <strain evidence="6">HKST-UBA10</strain>
    </source>
</reference>
<keyword evidence="2 5" id="KW-0689">Ribosomal protein</keyword>
<dbReference type="InterPro" id="IPR036049">
    <property type="entry name" value="Ribosomal_uL29_sf"/>
</dbReference>
<evidence type="ECO:0000256" key="4">
    <source>
        <dbReference type="ARBA" id="ARBA00035204"/>
    </source>
</evidence>
<dbReference type="AlphaFoldDB" id="A0A955L417"/>
<organism evidence="6 7">
    <name type="scientific">Candidatus Dojkabacteria bacterium</name>
    <dbReference type="NCBI Taxonomy" id="2099670"/>
    <lineage>
        <taxon>Bacteria</taxon>
        <taxon>Candidatus Dojkabacteria</taxon>
    </lineage>
</organism>
<dbReference type="GO" id="GO:1990904">
    <property type="term" value="C:ribonucleoprotein complex"/>
    <property type="evidence" value="ECO:0007669"/>
    <property type="project" value="UniProtKB-KW"/>
</dbReference>
<dbReference type="SUPFAM" id="SSF46561">
    <property type="entry name" value="Ribosomal protein L29 (L29p)"/>
    <property type="match status" value="1"/>
</dbReference>
<accession>A0A955L417</accession>
<dbReference type="HAMAP" id="MF_00374">
    <property type="entry name" value="Ribosomal_uL29"/>
    <property type="match status" value="1"/>
</dbReference>
<evidence type="ECO:0000256" key="1">
    <source>
        <dbReference type="ARBA" id="ARBA00009254"/>
    </source>
</evidence>
<dbReference type="GO" id="GO:0005840">
    <property type="term" value="C:ribosome"/>
    <property type="evidence" value="ECO:0007669"/>
    <property type="project" value="UniProtKB-KW"/>
</dbReference>
<keyword evidence="3 5" id="KW-0687">Ribonucleoprotein</keyword>
<evidence type="ECO:0000256" key="2">
    <source>
        <dbReference type="ARBA" id="ARBA00022980"/>
    </source>
</evidence>
<dbReference type="NCBIfam" id="TIGR00012">
    <property type="entry name" value="L29"/>
    <property type="match status" value="1"/>
</dbReference>
<proteinExistence type="inferred from homology"/>
<dbReference type="InterPro" id="IPR001854">
    <property type="entry name" value="Ribosomal_uL29"/>
</dbReference>
<evidence type="ECO:0000256" key="5">
    <source>
        <dbReference type="HAMAP-Rule" id="MF_00374"/>
    </source>
</evidence>
<comment type="similarity">
    <text evidence="1 5">Belongs to the universal ribosomal protein uL29 family.</text>
</comment>
<evidence type="ECO:0000256" key="3">
    <source>
        <dbReference type="ARBA" id="ARBA00023274"/>
    </source>
</evidence>
<dbReference type="EMBL" id="JAGQLG010000181">
    <property type="protein sequence ID" value="MCA9382609.1"/>
    <property type="molecule type" value="Genomic_DNA"/>
</dbReference>
<dbReference type="Gene3D" id="1.10.287.310">
    <property type="match status" value="1"/>
</dbReference>
<dbReference type="Proteomes" id="UP000782843">
    <property type="component" value="Unassembled WGS sequence"/>
</dbReference>
<dbReference type="GO" id="GO:0003735">
    <property type="term" value="F:structural constituent of ribosome"/>
    <property type="evidence" value="ECO:0007669"/>
    <property type="project" value="InterPro"/>
</dbReference>
<reference evidence="6" key="2">
    <citation type="journal article" date="2021" name="Microbiome">
        <title>Successional dynamics and alternative stable states in a saline activated sludge microbial community over 9 years.</title>
        <authorList>
            <person name="Wang Y."/>
            <person name="Ye J."/>
            <person name="Ju F."/>
            <person name="Liu L."/>
            <person name="Boyd J.A."/>
            <person name="Deng Y."/>
            <person name="Parks D.H."/>
            <person name="Jiang X."/>
            <person name="Yin X."/>
            <person name="Woodcroft B.J."/>
            <person name="Tyson G.W."/>
            <person name="Hugenholtz P."/>
            <person name="Polz M.F."/>
            <person name="Zhang T."/>
        </authorList>
    </citation>
    <scope>NUCLEOTIDE SEQUENCE</scope>
    <source>
        <strain evidence="6">HKST-UBA10</strain>
    </source>
</reference>
<evidence type="ECO:0000313" key="6">
    <source>
        <dbReference type="EMBL" id="MCA9382609.1"/>
    </source>
</evidence>
<sequence>MKELIKARRKLKDELYTVKMKHAMKGLKQTHSLRELRRKIARINTVLTVKVKENYGNNMK</sequence>
<gene>
    <name evidence="5 6" type="primary">rpmC</name>
    <name evidence="6" type="ORF">KC660_04355</name>
</gene>
<evidence type="ECO:0000313" key="7">
    <source>
        <dbReference type="Proteomes" id="UP000782843"/>
    </source>
</evidence>